<dbReference type="EMBL" id="FNMV01000003">
    <property type="protein sequence ID" value="SDW48963.1"/>
    <property type="molecule type" value="Genomic_DNA"/>
</dbReference>
<feature type="chain" id="PRO_5011627402" description="DUF4240 domain-containing protein" evidence="1">
    <location>
        <begin position="21"/>
        <end position="231"/>
    </location>
</feature>
<dbReference type="InterPro" id="IPR025334">
    <property type="entry name" value="DUF4240"/>
</dbReference>
<protein>
    <recommendedName>
        <fullName evidence="2">DUF4240 domain-containing protein</fullName>
    </recommendedName>
</protein>
<keyword evidence="1" id="KW-0732">Signal</keyword>
<feature type="signal peptide" evidence="1">
    <location>
        <begin position="1"/>
        <end position="20"/>
    </location>
</feature>
<evidence type="ECO:0000313" key="3">
    <source>
        <dbReference type="EMBL" id="SDW48963.1"/>
    </source>
</evidence>
<dbReference type="Proteomes" id="UP000198569">
    <property type="component" value="Unassembled WGS sequence"/>
</dbReference>
<name>A0A1H2TY86_9FLAO</name>
<dbReference type="STRING" id="229203.SAMN05444338_10344"/>
<accession>A0A1H2TY86</accession>
<reference evidence="4" key="1">
    <citation type="submission" date="2016-10" db="EMBL/GenBank/DDBJ databases">
        <authorList>
            <person name="Varghese N."/>
            <person name="Submissions S."/>
        </authorList>
    </citation>
    <scope>NUCLEOTIDE SEQUENCE [LARGE SCALE GENOMIC DNA]</scope>
    <source>
        <strain evidence="4">DSM 15718</strain>
    </source>
</reference>
<sequence>MKNSITLLSLFLFFSINVCGQNSTQNQEESLGSIENPEIAVRINLDSITLPKSSEMLSENSFWALIENSLKETTNQEDQEIFLVSAIEKLTPQEMIGFRLRTDKLLFDTYNENLWCAAYIMNGGCSDGGFEYFRCWLISRGKEVFYNVKENPDSLINEVIVGQENYEFEGFWYVAMNAFKNKTDKELFSYIDYDRFVTNDENYPVLKFSWNIDEPKTMGVICPVLFKNLWK</sequence>
<organism evidence="3 4">
    <name type="scientific">Flavobacterium degerlachei</name>
    <dbReference type="NCBI Taxonomy" id="229203"/>
    <lineage>
        <taxon>Bacteria</taxon>
        <taxon>Pseudomonadati</taxon>
        <taxon>Bacteroidota</taxon>
        <taxon>Flavobacteriia</taxon>
        <taxon>Flavobacteriales</taxon>
        <taxon>Flavobacteriaceae</taxon>
        <taxon>Flavobacterium</taxon>
    </lineage>
</organism>
<keyword evidence="4" id="KW-1185">Reference proteome</keyword>
<gene>
    <name evidence="3" type="ORF">SAMN05444338_10344</name>
</gene>
<dbReference type="Pfam" id="PF14024">
    <property type="entry name" value="DUF4240"/>
    <property type="match status" value="1"/>
</dbReference>
<proteinExistence type="predicted"/>
<dbReference type="OrthoDB" id="6200718at2"/>
<evidence type="ECO:0000313" key="4">
    <source>
        <dbReference type="Proteomes" id="UP000198569"/>
    </source>
</evidence>
<evidence type="ECO:0000256" key="1">
    <source>
        <dbReference type="SAM" id="SignalP"/>
    </source>
</evidence>
<dbReference type="AlphaFoldDB" id="A0A1H2TY86"/>
<feature type="domain" description="DUF4240" evidence="2">
    <location>
        <begin position="58"/>
        <end position="180"/>
    </location>
</feature>
<evidence type="ECO:0000259" key="2">
    <source>
        <dbReference type="Pfam" id="PF14024"/>
    </source>
</evidence>
<dbReference type="RefSeq" id="WP_091429885.1">
    <property type="nucleotide sequence ID" value="NZ_FNMV01000003.1"/>
</dbReference>